<keyword evidence="3" id="KW-0010">Activator</keyword>
<feature type="region of interest" description="Disordered" evidence="6">
    <location>
        <begin position="34"/>
        <end position="61"/>
    </location>
</feature>
<evidence type="ECO:0000256" key="5">
    <source>
        <dbReference type="ARBA" id="ARBA00023242"/>
    </source>
</evidence>
<evidence type="ECO:0000256" key="6">
    <source>
        <dbReference type="SAM" id="MobiDB-lite"/>
    </source>
</evidence>
<comment type="subcellular location">
    <subcellularLocation>
        <location evidence="1">Nucleus</location>
    </subcellularLocation>
</comment>
<sequence length="181" mass="20099">MLKVDRHHFHPITAEYEFPASSYHYYKKSRNGACGERPNFQTSRKTPSPNGDVKTYLQRSPTSTVVGSLNIGTTGHSPVNRHMANRMSLKRKVSFKIPHSPTFKDEPASDFKPNQHPLLELKVNEAYAGARFHNPPAADSLPKPPTHWVNATCSSALGQMCSVAQLDNITLHVKGLLNVQA</sequence>
<dbReference type="EMBL" id="CAWYQH010000079">
    <property type="protein sequence ID" value="CAK8681418.1"/>
    <property type="molecule type" value="Genomic_DNA"/>
</dbReference>
<keyword evidence="4" id="KW-0804">Transcription</keyword>
<accession>A0ABP0FQT4</accession>
<keyword evidence="8" id="KW-1185">Reference proteome</keyword>
<evidence type="ECO:0000313" key="7">
    <source>
        <dbReference type="EMBL" id="CAK8681418.1"/>
    </source>
</evidence>
<evidence type="ECO:0008006" key="9">
    <source>
        <dbReference type="Google" id="ProtNLM"/>
    </source>
</evidence>
<reference evidence="7 8" key="1">
    <citation type="submission" date="2024-02" db="EMBL/GenBank/DDBJ databases">
        <authorList>
            <person name="Daric V."/>
            <person name="Darras S."/>
        </authorList>
    </citation>
    <scope>NUCLEOTIDE SEQUENCE [LARGE SCALE GENOMIC DNA]</scope>
</reference>
<dbReference type="Pfam" id="PF15365">
    <property type="entry name" value="PNRC"/>
    <property type="match status" value="1"/>
</dbReference>
<protein>
    <recommendedName>
        <fullName evidence="9">Proline-rich nuclear receptor coactivator 2</fullName>
    </recommendedName>
</protein>
<proteinExistence type="predicted"/>
<evidence type="ECO:0000313" key="8">
    <source>
        <dbReference type="Proteomes" id="UP001642483"/>
    </source>
</evidence>
<dbReference type="PANTHER" id="PTHR15405">
    <property type="entry name" value="PROLINE-RICH NUCLEAR RECEPTOR COACTIVATOR"/>
    <property type="match status" value="1"/>
</dbReference>
<dbReference type="Proteomes" id="UP001642483">
    <property type="component" value="Unassembled WGS sequence"/>
</dbReference>
<comment type="caution">
    <text evidence="7">The sequence shown here is derived from an EMBL/GenBank/DDBJ whole genome shotgun (WGS) entry which is preliminary data.</text>
</comment>
<keyword evidence="2" id="KW-0805">Transcription regulation</keyword>
<evidence type="ECO:0000256" key="2">
    <source>
        <dbReference type="ARBA" id="ARBA00023015"/>
    </source>
</evidence>
<name>A0ABP0FQT4_CLALP</name>
<gene>
    <name evidence="7" type="ORF">CVLEPA_LOCUS11620</name>
</gene>
<evidence type="ECO:0000256" key="3">
    <source>
        <dbReference type="ARBA" id="ARBA00023159"/>
    </source>
</evidence>
<organism evidence="7 8">
    <name type="scientific">Clavelina lepadiformis</name>
    <name type="common">Light-bulb sea squirt</name>
    <name type="synonym">Ascidia lepadiformis</name>
    <dbReference type="NCBI Taxonomy" id="159417"/>
    <lineage>
        <taxon>Eukaryota</taxon>
        <taxon>Metazoa</taxon>
        <taxon>Chordata</taxon>
        <taxon>Tunicata</taxon>
        <taxon>Ascidiacea</taxon>
        <taxon>Aplousobranchia</taxon>
        <taxon>Clavelinidae</taxon>
        <taxon>Clavelina</taxon>
    </lineage>
</organism>
<evidence type="ECO:0000256" key="4">
    <source>
        <dbReference type="ARBA" id="ARBA00023163"/>
    </source>
</evidence>
<keyword evidence="5" id="KW-0539">Nucleus</keyword>
<dbReference type="InterPro" id="IPR028322">
    <property type="entry name" value="PNRC-like_rgn"/>
</dbReference>
<feature type="compositionally biased region" description="Polar residues" evidence="6">
    <location>
        <begin position="39"/>
        <end position="49"/>
    </location>
</feature>
<dbReference type="InterPro" id="IPR026780">
    <property type="entry name" value="PNRC1/2"/>
</dbReference>
<evidence type="ECO:0000256" key="1">
    <source>
        <dbReference type="ARBA" id="ARBA00004123"/>
    </source>
</evidence>